<comment type="caution">
    <text evidence="1">The sequence shown here is derived from an EMBL/GenBank/DDBJ whole genome shotgun (WGS) entry which is preliminary data.</text>
</comment>
<sequence length="95" mass="10408">MRFRIKRVAYAFYSGNDAAIQLGRDAGREDSVQIGGANSGEVAIQGDEVDIYVDMEEGCEDEEDEEGEKVMAESEFPTSSSGRKPGREKDLSLVL</sequence>
<dbReference type="EMBL" id="CM044708">
    <property type="protein sequence ID" value="KAI5648661.1"/>
    <property type="molecule type" value="Genomic_DNA"/>
</dbReference>
<dbReference type="Proteomes" id="UP001060085">
    <property type="component" value="Linkage Group LG08"/>
</dbReference>
<name>A0ACB9ZN09_CATRO</name>
<organism evidence="1 2">
    <name type="scientific">Catharanthus roseus</name>
    <name type="common">Madagascar periwinkle</name>
    <name type="synonym">Vinca rosea</name>
    <dbReference type="NCBI Taxonomy" id="4058"/>
    <lineage>
        <taxon>Eukaryota</taxon>
        <taxon>Viridiplantae</taxon>
        <taxon>Streptophyta</taxon>
        <taxon>Embryophyta</taxon>
        <taxon>Tracheophyta</taxon>
        <taxon>Spermatophyta</taxon>
        <taxon>Magnoliopsida</taxon>
        <taxon>eudicotyledons</taxon>
        <taxon>Gunneridae</taxon>
        <taxon>Pentapetalae</taxon>
        <taxon>asterids</taxon>
        <taxon>lamiids</taxon>
        <taxon>Gentianales</taxon>
        <taxon>Apocynaceae</taxon>
        <taxon>Rauvolfioideae</taxon>
        <taxon>Vinceae</taxon>
        <taxon>Catharanthinae</taxon>
        <taxon>Catharanthus</taxon>
    </lineage>
</organism>
<keyword evidence="2" id="KW-1185">Reference proteome</keyword>
<evidence type="ECO:0000313" key="1">
    <source>
        <dbReference type="EMBL" id="KAI5648661.1"/>
    </source>
</evidence>
<reference evidence="2" key="1">
    <citation type="journal article" date="2023" name="Nat. Plants">
        <title>Single-cell RNA sequencing provides a high-resolution roadmap for understanding the multicellular compartmentation of specialized metabolism.</title>
        <authorList>
            <person name="Sun S."/>
            <person name="Shen X."/>
            <person name="Li Y."/>
            <person name="Li Y."/>
            <person name="Wang S."/>
            <person name="Li R."/>
            <person name="Zhang H."/>
            <person name="Shen G."/>
            <person name="Guo B."/>
            <person name="Wei J."/>
            <person name="Xu J."/>
            <person name="St-Pierre B."/>
            <person name="Chen S."/>
            <person name="Sun C."/>
        </authorList>
    </citation>
    <scope>NUCLEOTIDE SEQUENCE [LARGE SCALE GENOMIC DNA]</scope>
</reference>
<gene>
    <name evidence="1" type="ORF">M9H77_34666</name>
</gene>
<evidence type="ECO:0000313" key="2">
    <source>
        <dbReference type="Proteomes" id="UP001060085"/>
    </source>
</evidence>
<protein>
    <submittedName>
        <fullName evidence="1">Uncharacterized protein</fullName>
    </submittedName>
</protein>
<proteinExistence type="predicted"/>
<accession>A0ACB9ZN09</accession>